<evidence type="ECO:0000313" key="2">
    <source>
        <dbReference type="Proteomes" id="UP000298652"/>
    </source>
</evidence>
<sequence>MPSRIHQWPEHGVMLRQPGSKPLVDWSCVQSIQSSGRHRAVSSSIFLLLVSQHLPVAPRLVMPSVHIENLIACVYVQTSHRLPCIYCWTKQLLDVPVDF</sequence>
<organism evidence="1 2">
    <name type="scientific">Setaria viridis</name>
    <name type="common">Green bristlegrass</name>
    <name type="synonym">Setaria italica subsp. viridis</name>
    <dbReference type="NCBI Taxonomy" id="4556"/>
    <lineage>
        <taxon>Eukaryota</taxon>
        <taxon>Viridiplantae</taxon>
        <taxon>Streptophyta</taxon>
        <taxon>Embryophyta</taxon>
        <taxon>Tracheophyta</taxon>
        <taxon>Spermatophyta</taxon>
        <taxon>Magnoliopsida</taxon>
        <taxon>Liliopsida</taxon>
        <taxon>Poales</taxon>
        <taxon>Poaceae</taxon>
        <taxon>PACMAD clade</taxon>
        <taxon>Panicoideae</taxon>
        <taxon>Panicodae</taxon>
        <taxon>Paniceae</taxon>
        <taxon>Cenchrinae</taxon>
        <taxon>Setaria</taxon>
    </lineage>
</organism>
<accession>A0A4U6VBN3</accession>
<dbReference type="Gramene" id="TKW26678">
    <property type="protein sequence ID" value="TKW26678"/>
    <property type="gene ID" value="SEVIR_3G205900v2"/>
</dbReference>
<dbReference type="AlphaFoldDB" id="A0A4U6VBN3"/>
<protein>
    <submittedName>
        <fullName evidence="1">Uncharacterized protein</fullName>
    </submittedName>
</protein>
<dbReference type="EMBL" id="CM016554">
    <property type="protein sequence ID" value="TKW26678.1"/>
    <property type="molecule type" value="Genomic_DNA"/>
</dbReference>
<keyword evidence="2" id="KW-1185">Reference proteome</keyword>
<reference evidence="1" key="1">
    <citation type="submission" date="2019-03" db="EMBL/GenBank/DDBJ databases">
        <title>WGS assembly of Setaria viridis.</title>
        <authorList>
            <person name="Huang P."/>
            <person name="Jenkins J."/>
            <person name="Grimwood J."/>
            <person name="Barry K."/>
            <person name="Healey A."/>
            <person name="Mamidi S."/>
            <person name="Sreedasyam A."/>
            <person name="Shu S."/>
            <person name="Feldman M."/>
            <person name="Wu J."/>
            <person name="Yu Y."/>
            <person name="Chen C."/>
            <person name="Johnson J."/>
            <person name="Rokhsar D."/>
            <person name="Baxter I."/>
            <person name="Schmutz J."/>
            <person name="Brutnell T."/>
            <person name="Kellogg E."/>
        </authorList>
    </citation>
    <scope>NUCLEOTIDE SEQUENCE [LARGE SCALE GENOMIC DNA]</scope>
</reference>
<name>A0A4U6VBN3_SETVI</name>
<dbReference type="Proteomes" id="UP000298652">
    <property type="component" value="Chromosome 3"/>
</dbReference>
<proteinExistence type="predicted"/>
<gene>
    <name evidence="1" type="ORF">SEVIR_3G205900v2</name>
</gene>
<evidence type="ECO:0000313" key="1">
    <source>
        <dbReference type="EMBL" id="TKW26678.1"/>
    </source>
</evidence>